<reference evidence="2" key="2">
    <citation type="submission" date="2021-04" db="EMBL/GenBank/DDBJ databases">
        <authorList>
            <person name="Dong X."/>
        </authorList>
    </citation>
    <scope>NUCLEOTIDE SEQUENCE</scope>
    <source>
        <strain evidence="2">LLY</strain>
    </source>
</reference>
<gene>
    <name evidence="2" type="ORF">KDK67_02970</name>
</gene>
<organism evidence="2 3">
    <name type="scientific">Methanococcoides seepicolus</name>
    <dbReference type="NCBI Taxonomy" id="2828780"/>
    <lineage>
        <taxon>Archaea</taxon>
        <taxon>Methanobacteriati</taxon>
        <taxon>Methanobacteriota</taxon>
        <taxon>Stenosarchaea group</taxon>
        <taxon>Methanomicrobia</taxon>
        <taxon>Methanosarcinales</taxon>
        <taxon>Methanosarcinaceae</taxon>
        <taxon>Methanococcoides</taxon>
    </lineage>
</organism>
<keyword evidence="1" id="KW-1133">Transmembrane helix</keyword>
<proteinExistence type="predicted"/>
<evidence type="ECO:0000313" key="2">
    <source>
        <dbReference type="EMBL" id="MCM1985981.1"/>
    </source>
</evidence>
<dbReference type="EMBL" id="JAGSOI010000007">
    <property type="protein sequence ID" value="MCM1985981.1"/>
    <property type="molecule type" value="Genomic_DNA"/>
</dbReference>
<dbReference type="AlphaFoldDB" id="A0A9E4ZDW7"/>
<evidence type="ECO:0000256" key="1">
    <source>
        <dbReference type="SAM" id="Phobius"/>
    </source>
</evidence>
<dbReference type="Proteomes" id="UP001056766">
    <property type="component" value="Unassembled WGS sequence"/>
</dbReference>
<keyword evidence="3" id="KW-1185">Reference proteome</keyword>
<accession>A0A9E4ZDW7</accession>
<protein>
    <submittedName>
        <fullName evidence="2">DUF4064 domain-containing protein</fullName>
    </submittedName>
</protein>
<sequence length="123" mass="12596">MKAKVETLLGIIGGSLGVLASVIILSVALISIWPGGGSMIYGSPVIIGDAGTSLIMIVWGMLSLVVGLVGIAGGIIAKTDMSKGGKLMLVSGIIGFFLYFSIWWIIPGVLLISGGIMAMRSSE</sequence>
<name>A0A9E4ZDW7_9EURY</name>
<keyword evidence="1" id="KW-0472">Membrane</keyword>
<keyword evidence="1" id="KW-0812">Transmembrane</keyword>
<feature type="transmembrane region" description="Helical" evidence="1">
    <location>
        <begin position="89"/>
        <end position="118"/>
    </location>
</feature>
<feature type="transmembrane region" description="Helical" evidence="1">
    <location>
        <begin position="53"/>
        <end position="77"/>
    </location>
</feature>
<dbReference type="RefSeq" id="WP_250867352.1">
    <property type="nucleotide sequence ID" value="NZ_JAGSOI010000007.1"/>
</dbReference>
<reference evidence="2" key="1">
    <citation type="journal article" date="2021" name="mSystems">
        <title>Bacteria and Archaea Synergistically Convert Glycine Betaine to Biogenic Methane in the Formosa Cold Seep of the South China Sea.</title>
        <authorList>
            <person name="Li L."/>
            <person name="Zhang W."/>
            <person name="Zhang S."/>
            <person name="Song L."/>
            <person name="Sun Q."/>
            <person name="Zhang H."/>
            <person name="Xiang H."/>
            <person name="Dong X."/>
        </authorList>
    </citation>
    <scope>NUCLEOTIDE SEQUENCE</scope>
    <source>
        <strain evidence="2">LLY</strain>
    </source>
</reference>
<evidence type="ECO:0000313" key="3">
    <source>
        <dbReference type="Proteomes" id="UP001056766"/>
    </source>
</evidence>
<feature type="transmembrane region" description="Helical" evidence="1">
    <location>
        <begin position="7"/>
        <end position="33"/>
    </location>
</feature>
<comment type="caution">
    <text evidence="2">The sequence shown here is derived from an EMBL/GenBank/DDBJ whole genome shotgun (WGS) entry which is preliminary data.</text>
</comment>